<dbReference type="InterPro" id="IPR044946">
    <property type="entry name" value="Restrct_endonuc_typeI_TRD_sf"/>
</dbReference>
<dbReference type="Gene3D" id="3.90.220.20">
    <property type="entry name" value="DNA methylase specificity domains"/>
    <property type="match status" value="1"/>
</dbReference>
<dbReference type="EMBL" id="JAFLQZ010000029">
    <property type="protein sequence ID" value="MBO0361027.1"/>
    <property type="molecule type" value="Genomic_DNA"/>
</dbReference>
<dbReference type="RefSeq" id="WP_206986935.1">
    <property type="nucleotide sequence ID" value="NZ_JAFLQZ010000029.1"/>
</dbReference>
<evidence type="ECO:0008006" key="5">
    <source>
        <dbReference type="Google" id="ProtNLM"/>
    </source>
</evidence>
<dbReference type="SUPFAM" id="SSF116734">
    <property type="entry name" value="DNA methylase specificity domain"/>
    <property type="match status" value="1"/>
</dbReference>
<keyword evidence="2" id="KW-0238">DNA-binding</keyword>
<evidence type="ECO:0000256" key="2">
    <source>
        <dbReference type="ARBA" id="ARBA00023125"/>
    </source>
</evidence>
<evidence type="ECO:0000313" key="3">
    <source>
        <dbReference type="EMBL" id="MBO0361027.1"/>
    </source>
</evidence>
<comment type="caution">
    <text evidence="3">The sequence shown here is derived from an EMBL/GenBank/DDBJ whole genome shotgun (WGS) entry which is preliminary data.</text>
</comment>
<name>A0A939F296_9BACT</name>
<sequence length="193" mass="21642">MQLSQLVNIASGLQVSTLPDADYLPVPKPVQLLQLSDFSDDGVPLPPFRNQLTSLPPAADKHLLRPGQVLLTAKGARLFAACVQSDWLPALASTSFFVLTVEDSRLLPEYLTLLLNMPAMRETFWALFTTTTIPTLSRRSLLTLELPELPPLALQHRAVEFHRLWLREKALTISYLTHREQLVFGTLTRFITA</sequence>
<dbReference type="GO" id="GO:0003677">
    <property type="term" value="F:DNA binding"/>
    <property type="evidence" value="ECO:0007669"/>
    <property type="project" value="UniProtKB-KW"/>
</dbReference>
<evidence type="ECO:0000313" key="4">
    <source>
        <dbReference type="Proteomes" id="UP000664144"/>
    </source>
</evidence>
<reference evidence="3" key="1">
    <citation type="submission" date="2021-03" db="EMBL/GenBank/DDBJ databases">
        <authorList>
            <person name="Kim M.K."/>
        </authorList>
    </citation>
    <scope>NUCLEOTIDE SEQUENCE</scope>
    <source>
        <strain evidence="3">BT186</strain>
    </source>
</reference>
<gene>
    <name evidence="3" type="ORF">J0X19_23915</name>
</gene>
<dbReference type="AlphaFoldDB" id="A0A939F296"/>
<proteinExistence type="predicted"/>
<evidence type="ECO:0000256" key="1">
    <source>
        <dbReference type="ARBA" id="ARBA00022747"/>
    </source>
</evidence>
<organism evidence="3 4">
    <name type="scientific">Hymenobacter telluris</name>
    <dbReference type="NCBI Taxonomy" id="2816474"/>
    <lineage>
        <taxon>Bacteria</taxon>
        <taxon>Pseudomonadati</taxon>
        <taxon>Bacteroidota</taxon>
        <taxon>Cytophagia</taxon>
        <taxon>Cytophagales</taxon>
        <taxon>Hymenobacteraceae</taxon>
        <taxon>Hymenobacter</taxon>
    </lineage>
</organism>
<keyword evidence="1" id="KW-0680">Restriction system</keyword>
<protein>
    <recommendedName>
        <fullName evidence="5">Restriction endonuclease subunit S</fullName>
    </recommendedName>
</protein>
<accession>A0A939F296</accession>
<keyword evidence="4" id="KW-1185">Reference proteome</keyword>
<dbReference type="Proteomes" id="UP000664144">
    <property type="component" value="Unassembled WGS sequence"/>
</dbReference>
<dbReference type="GO" id="GO:0009307">
    <property type="term" value="P:DNA restriction-modification system"/>
    <property type="evidence" value="ECO:0007669"/>
    <property type="project" value="UniProtKB-KW"/>
</dbReference>